<accession>A0A0A9EUL0</accession>
<protein>
    <submittedName>
        <fullName evidence="2">Uncharacterized protein</fullName>
    </submittedName>
</protein>
<name>A0A0A9EUL0_ARUDO</name>
<evidence type="ECO:0000313" key="2">
    <source>
        <dbReference type="EMBL" id="JAE02664.1"/>
    </source>
</evidence>
<dbReference type="AlphaFoldDB" id="A0A0A9EUL0"/>
<evidence type="ECO:0000256" key="1">
    <source>
        <dbReference type="SAM" id="MobiDB-lite"/>
    </source>
</evidence>
<dbReference type="EMBL" id="GBRH01195232">
    <property type="protein sequence ID" value="JAE02664.1"/>
    <property type="molecule type" value="Transcribed_RNA"/>
</dbReference>
<organism evidence="2">
    <name type="scientific">Arundo donax</name>
    <name type="common">Giant reed</name>
    <name type="synonym">Donax arundinaceus</name>
    <dbReference type="NCBI Taxonomy" id="35708"/>
    <lineage>
        <taxon>Eukaryota</taxon>
        <taxon>Viridiplantae</taxon>
        <taxon>Streptophyta</taxon>
        <taxon>Embryophyta</taxon>
        <taxon>Tracheophyta</taxon>
        <taxon>Spermatophyta</taxon>
        <taxon>Magnoliopsida</taxon>
        <taxon>Liliopsida</taxon>
        <taxon>Poales</taxon>
        <taxon>Poaceae</taxon>
        <taxon>PACMAD clade</taxon>
        <taxon>Arundinoideae</taxon>
        <taxon>Arundineae</taxon>
        <taxon>Arundo</taxon>
    </lineage>
</organism>
<feature type="compositionally biased region" description="Low complexity" evidence="1">
    <location>
        <begin position="1"/>
        <end position="14"/>
    </location>
</feature>
<reference evidence="2" key="1">
    <citation type="submission" date="2014-09" db="EMBL/GenBank/DDBJ databases">
        <authorList>
            <person name="Magalhaes I.L.F."/>
            <person name="Oliveira U."/>
            <person name="Santos F.R."/>
            <person name="Vidigal T.H.D.A."/>
            <person name="Brescovit A.D."/>
            <person name="Santos A.J."/>
        </authorList>
    </citation>
    <scope>NUCLEOTIDE SEQUENCE</scope>
    <source>
        <tissue evidence="2">Shoot tissue taken approximately 20 cm above the soil surface</tissue>
    </source>
</reference>
<reference evidence="2" key="2">
    <citation type="journal article" date="2015" name="Data Brief">
        <title>Shoot transcriptome of the giant reed, Arundo donax.</title>
        <authorList>
            <person name="Barrero R.A."/>
            <person name="Guerrero F.D."/>
            <person name="Moolhuijzen P."/>
            <person name="Goolsby J.A."/>
            <person name="Tidwell J."/>
            <person name="Bellgard S.E."/>
            <person name="Bellgard M.I."/>
        </authorList>
    </citation>
    <scope>NUCLEOTIDE SEQUENCE</scope>
    <source>
        <tissue evidence="2">Shoot tissue taken approximately 20 cm above the soil surface</tissue>
    </source>
</reference>
<proteinExistence type="predicted"/>
<sequence length="40" mass="4381">MALPPSSPASTASSRARRPSPPRSLAPHRRCLPTFWPRPS</sequence>
<feature type="region of interest" description="Disordered" evidence="1">
    <location>
        <begin position="1"/>
        <end position="40"/>
    </location>
</feature>
<feature type="compositionally biased region" description="Basic residues" evidence="1">
    <location>
        <begin position="15"/>
        <end position="31"/>
    </location>
</feature>